<reference evidence="2 3" key="1">
    <citation type="submission" date="2018-12" db="EMBL/GenBank/DDBJ databases">
        <title>Sequencing of bacterial isolates from soil warming experiment in Harvard Forest, Massachusetts, USA.</title>
        <authorList>
            <person name="Deangelis K."/>
        </authorList>
    </citation>
    <scope>NUCLEOTIDE SEQUENCE [LARGE SCALE GENOMIC DNA]</scope>
    <source>
        <strain evidence="2 3">EB153</strain>
    </source>
</reference>
<evidence type="ECO:0000313" key="3">
    <source>
        <dbReference type="Proteomes" id="UP000269669"/>
    </source>
</evidence>
<comment type="caution">
    <text evidence="2">The sequence shown here is derived from an EMBL/GenBank/DDBJ whole genome shotgun (WGS) entry which is preliminary data.</text>
</comment>
<dbReference type="SUPFAM" id="SSF56925">
    <property type="entry name" value="OMPA-like"/>
    <property type="match status" value="1"/>
</dbReference>
<feature type="signal peptide" evidence="1">
    <location>
        <begin position="1"/>
        <end position="22"/>
    </location>
</feature>
<name>A0A428MND2_9BACT</name>
<dbReference type="OrthoDB" id="116075at2"/>
<dbReference type="EMBL" id="RSDW01000001">
    <property type="protein sequence ID" value="RSL18365.1"/>
    <property type="molecule type" value="Genomic_DNA"/>
</dbReference>
<dbReference type="Proteomes" id="UP000269669">
    <property type="component" value="Unassembled WGS sequence"/>
</dbReference>
<evidence type="ECO:0000256" key="1">
    <source>
        <dbReference type="SAM" id="SignalP"/>
    </source>
</evidence>
<accession>A0A428MND2</accession>
<keyword evidence="3" id="KW-1185">Reference proteome</keyword>
<dbReference type="Gene3D" id="2.40.160.20">
    <property type="match status" value="1"/>
</dbReference>
<feature type="chain" id="PRO_5019548848" description="Outer membrane protein beta-barrel domain-containing protein" evidence="1">
    <location>
        <begin position="23"/>
        <end position="194"/>
    </location>
</feature>
<proteinExistence type="predicted"/>
<organism evidence="2 3">
    <name type="scientific">Edaphobacter aggregans</name>
    <dbReference type="NCBI Taxonomy" id="570835"/>
    <lineage>
        <taxon>Bacteria</taxon>
        <taxon>Pseudomonadati</taxon>
        <taxon>Acidobacteriota</taxon>
        <taxon>Terriglobia</taxon>
        <taxon>Terriglobales</taxon>
        <taxon>Acidobacteriaceae</taxon>
        <taxon>Edaphobacter</taxon>
    </lineage>
</organism>
<protein>
    <recommendedName>
        <fullName evidence="4">Outer membrane protein beta-barrel domain-containing protein</fullName>
    </recommendedName>
</protein>
<gene>
    <name evidence="2" type="ORF">EDE15_3933</name>
</gene>
<sequence length="194" mass="20901">MNKLTRVFVCALLSLLSMTGLAQRPANTIDAYATFSEMYANAPVGGCGCFWMSGGVGGLSVPVWGNFSAVVEVGGNITDHIPGFNTGLSLFYGMGGLRLRVANHTRFQPFGQALFGGVHGFDGYFPAPVGKLPTSYDTSYAYTLGGGVDIAVSKHVWIRAVQADYFYSELRNLRENRQNQVRLGAGVLFRGGRK</sequence>
<evidence type="ECO:0008006" key="4">
    <source>
        <dbReference type="Google" id="ProtNLM"/>
    </source>
</evidence>
<evidence type="ECO:0000313" key="2">
    <source>
        <dbReference type="EMBL" id="RSL18365.1"/>
    </source>
</evidence>
<dbReference type="InterPro" id="IPR011250">
    <property type="entry name" value="OMP/PagP_B-barrel"/>
</dbReference>
<dbReference type="AlphaFoldDB" id="A0A428MND2"/>
<dbReference type="RefSeq" id="WP_125486738.1">
    <property type="nucleotide sequence ID" value="NZ_RSDW01000001.1"/>
</dbReference>
<keyword evidence="1" id="KW-0732">Signal</keyword>